<proteinExistence type="predicted"/>
<reference evidence="3" key="1">
    <citation type="submission" date="2018-06" db="EMBL/GenBank/DDBJ databases">
        <authorList>
            <person name="Feng T."/>
            <person name="Jeon C.O."/>
        </authorList>
    </citation>
    <scope>NUCLEOTIDE SEQUENCE [LARGE SCALE GENOMIC DNA]</scope>
    <source>
        <strain evidence="3">S23</strain>
    </source>
</reference>
<keyword evidence="3" id="KW-1185">Reference proteome</keyword>
<evidence type="ECO:0000313" key="3">
    <source>
        <dbReference type="Proteomes" id="UP000255165"/>
    </source>
</evidence>
<accession>A0A370NKG6</accession>
<dbReference type="RefSeq" id="WP_115215477.1">
    <property type="nucleotide sequence ID" value="NZ_QKWJ01000072.1"/>
</dbReference>
<comment type="caution">
    <text evidence="2">The sequence shown here is derived from an EMBL/GenBank/DDBJ whole genome shotgun (WGS) entry which is preliminary data.</text>
</comment>
<organism evidence="2 3">
    <name type="scientific">Cupriavidus lacunae</name>
    <dbReference type="NCBI Taxonomy" id="2666307"/>
    <lineage>
        <taxon>Bacteria</taxon>
        <taxon>Pseudomonadati</taxon>
        <taxon>Pseudomonadota</taxon>
        <taxon>Betaproteobacteria</taxon>
        <taxon>Burkholderiales</taxon>
        <taxon>Burkholderiaceae</taxon>
        <taxon>Cupriavidus</taxon>
    </lineage>
</organism>
<dbReference type="Proteomes" id="UP000255165">
    <property type="component" value="Unassembled WGS sequence"/>
</dbReference>
<keyword evidence="1" id="KW-0812">Transmembrane</keyword>
<feature type="transmembrane region" description="Helical" evidence="1">
    <location>
        <begin position="36"/>
        <end position="57"/>
    </location>
</feature>
<evidence type="ECO:0000313" key="2">
    <source>
        <dbReference type="EMBL" id="RDK06089.1"/>
    </source>
</evidence>
<feature type="transmembrane region" description="Helical" evidence="1">
    <location>
        <begin position="12"/>
        <end position="30"/>
    </location>
</feature>
<keyword evidence="1" id="KW-1133">Transmembrane helix</keyword>
<protein>
    <submittedName>
        <fullName evidence="2">Uncharacterized protein</fullName>
    </submittedName>
</protein>
<name>A0A370NKG6_9BURK</name>
<gene>
    <name evidence="2" type="ORF">DN412_33265</name>
</gene>
<dbReference type="EMBL" id="QKWJ01000072">
    <property type="protein sequence ID" value="RDK06089.1"/>
    <property type="molecule type" value="Genomic_DNA"/>
</dbReference>
<dbReference type="AlphaFoldDB" id="A0A370NKG6"/>
<keyword evidence="1" id="KW-0472">Membrane</keyword>
<evidence type="ECO:0000256" key="1">
    <source>
        <dbReference type="SAM" id="Phobius"/>
    </source>
</evidence>
<sequence length="68" mass="7331">MFIHYRGTPMAVLAMIFNLFAALGFTIATVDSGLLYLQLACCAMIGSLIAAAWLVAYSSHTRYVQALG</sequence>